<name>A0A9P8T1K4_9ASCO</name>
<dbReference type="Proteomes" id="UP000769157">
    <property type="component" value="Unassembled WGS sequence"/>
</dbReference>
<keyword evidence="3" id="KW-1185">Reference proteome</keyword>
<dbReference type="AlphaFoldDB" id="A0A9P8T1K4"/>
<feature type="region of interest" description="Disordered" evidence="1">
    <location>
        <begin position="394"/>
        <end position="416"/>
    </location>
</feature>
<proteinExistence type="predicted"/>
<dbReference type="RefSeq" id="XP_046058880.1">
    <property type="nucleotide sequence ID" value="XM_046207191.1"/>
</dbReference>
<dbReference type="OrthoDB" id="3996275at2759"/>
<feature type="compositionally biased region" description="Polar residues" evidence="1">
    <location>
        <begin position="199"/>
        <end position="208"/>
    </location>
</feature>
<feature type="compositionally biased region" description="Polar residues" evidence="1">
    <location>
        <begin position="306"/>
        <end position="321"/>
    </location>
</feature>
<reference evidence="2" key="2">
    <citation type="submission" date="2021-01" db="EMBL/GenBank/DDBJ databases">
        <authorList>
            <person name="Schikora-Tamarit M.A."/>
        </authorList>
    </citation>
    <scope>NUCLEOTIDE SEQUENCE</scope>
    <source>
        <strain evidence="2">CBS6075</strain>
    </source>
</reference>
<evidence type="ECO:0000313" key="3">
    <source>
        <dbReference type="Proteomes" id="UP000769157"/>
    </source>
</evidence>
<feature type="region of interest" description="Disordered" evidence="1">
    <location>
        <begin position="195"/>
        <end position="217"/>
    </location>
</feature>
<organism evidence="2 3">
    <name type="scientific">Ogataea philodendri</name>
    <dbReference type="NCBI Taxonomy" id="1378263"/>
    <lineage>
        <taxon>Eukaryota</taxon>
        <taxon>Fungi</taxon>
        <taxon>Dikarya</taxon>
        <taxon>Ascomycota</taxon>
        <taxon>Saccharomycotina</taxon>
        <taxon>Pichiomycetes</taxon>
        <taxon>Pichiales</taxon>
        <taxon>Pichiaceae</taxon>
        <taxon>Ogataea</taxon>
    </lineage>
</organism>
<evidence type="ECO:0000256" key="1">
    <source>
        <dbReference type="SAM" id="MobiDB-lite"/>
    </source>
</evidence>
<feature type="region of interest" description="Disordered" evidence="1">
    <location>
        <begin position="262"/>
        <end position="352"/>
    </location>
</feature>
<feature type="region of interest" description="Disordered" evidence="1">
    <location>
        <begin position="122"/>
        <end position="143"/>
    </location>
</feature>
<feature type="compositionally biased region" description="Basic and acidic residues" evidence="1">
    <location>
        <begin position="271"/>
        <end position="287"/>
    </location>
</feature>
<dbReference type="EMBL" id="JAEUBE010000414">
    <property type="protein sequence ID" value="KAH3661776.1"/>
    <property type="molecule type" value="Genomic_DNA"/>
</dbReference>
<accession>A0A9P8T1K4</accession>
<reference evidence="2" key="1">
    <citation type="journal article" date="2021" name="Open Biol.">
        <title>Shared evolutionary footprints suggest mitochondrial oxidative damage underlies multiple complex I losses in fungi.</title>
        <authorList>
            <person name="Schikora-Tamarit M.A."/>
            <person name="Marcet-Houben M."/>
            <person name="Nosek J."/>
            <person name="Gabaldon T."/>
        </authorList>
    </citation>
    <scope>NUCLEOTIDE SEQUENCE</scope>
    <source>
        <strain evidence="2">CBS6075</strain>
    </source>
</reference>
<comment type="caution">
    <text evidence="2">The sequence shown here is derived from an EMBL/GenBank/DDBJ whole genome shotgun (WGS) entry which is preliminary data.</text>
</comment>
<protein>
    <submittedName>
        <fullName evidence="2">Uncharacterized protein</fullName>
    </submittedName>
</protein>
<evidence type="ECO:0000313" key="2">
    <source>
        <dbReference type="EMBL" id="KAH3661776.1"/>
    </source>
</evidence>
<feature type="region of interest" description="Disordered" evidence="1">
    <location>
        <begin position="51"/>
        <end position="99"/>
    </location>
</feature>
<feature type="compositionally biased region" description="Basic and acidic residues" evidence="1">
    <location>
        <begin position="54"/>
        <end position="72"/>
    </location>
</feature>
<gene>
    <name evidence="2" type="ORF">OGAPHI_005954</name>
</gene>
<sequence>MPGRTFCLLVSKSVLVDCSVKRLCRSTPSNNGNDGSKWRSNDDAQWCHLLPEQSQRESKHTRSKSNTDKGDDPGNGDTDVVEHNGKRTHSNSKYSNAQVRDSNKLFSGGIWVQVSSVDVVSNNGGESDQLGTGGRSGRKPHHQHPCSCSRLTQNLVQTVQHRDTLVDELCWDWVWVSWRRWIVHKSKRRHGRARRQCKWDNQPTQSAKEVSPHTAPWRGSKGLLTVTWVGEDGSKATHNDVPTVEKSGFVIPGQVAALETGRRVSNQNNDINDHSVDPVRQEGRLETTGHSICPDTNRKQHGSGHNVHSSDSTDSLASTKQQHSRNNHVCAHSVEKTHPVGHRPKSGANDLEHSVCSRSLTLDFKRNNGEKSNLDGECKCIPRTRDPILIGHARTSKYGASAMSNSTRRPRRPNRS</sequence>
<dbReference type="GeneID" id="70237918"/>